<feature type="region of interest" description="Disordered" evidence="3">
    <location>
        <begin position="860"/>
        <end position="879"/>
    </location>
</feature>
<evidence type="ECO:0000313" key="4">
    <source>
        <dbReference type="EMBL" id="CCF55784.1"/>
    </source>
</evidence>
<dbReference type="EMBL" id="HE650821">
    <property type="protein sequence ID" value="CCF55784.1"/>
    <property type="molecule type" value="Genomic_DNA"/>
</dbReference>
<dbReference type="AlphaFoldDB" id="H2AN34"/>
<dbReference type="GO" id="GO:0000082">
    <property type="term" value="P:G1/S transition of mitotic cell cycle"/>
    <property type="evidence" value="ECO:0007669"/>
    <property type="project" value="EnsemblFungi"/>
</dbReference>
<feature type="compositionally biased region" description="Acidic residues" evidence="3">
    <location>
        <begin position="157"/>
        <end position="171"/>
    </location>
</feature>
<dbReference type="eggNOG" id="KOG2073">
    <property type="taxonomic scope" value="Eukaryota"/>
</dbReference>
<dbReference type="PANTHER" id="PTHR12634">
    <property type="entry name" value="SIT4 YEAST -ASSOCIATING PROTEIN-RELATED"/>
    <property type="match status" value="1"/>
</dbReference>
<sequence length="967" mass="111054">MSNSFWKFNQDSLVESSVTSILNNAFIKIENKNNNNIEDNNSHNEDDADTKLNKVNRRHHRSTSSITSSSTSQAEDIENATEDDDDDDDDTLPINEEDYLKYYKPNLDILNSLLDDDELYTELMCSNFKLLIYLKYPAVLERLIDLLTNEFFLTDDDNDKEEREEEHEEEQETTHLKNEINHDQNKQTITVSDTTSEASEETSVTLPPESQEQIETRRAKMAAEILSADIWPLSSTLIENKSLLLKLWSILKFDQISIQASNYFIKINERLLDMDLKNMLDFVIDQFENNNLIQEFLMHINNSSIMDFLLKILSTDKPDYSTGIIRILKKQNLISSLIDRLDSKKFDVATQTSSTDLIKAIITLSANTNNTNNINTEITLSIGPNELTREIVTAEVMEKLIKIMLQGGTSLSNGVGIIIEIIRKNNSDYDFIQVMYTTLETHPPNDRDPIHLIHLIKCFSKYIDNFKDILAKDCSTEKLMIPIGEIEPLGFERFKVCELIAELLHCSNMTLLNEMNGEATINERDLERIKSLKDKDDTADISEQFNSLSLKAANADENEENDKKDLVQEHDESNRNKVQNDLKIEDEEELVVSIGREGEEHDDKVELEEFSEEQLRSMKLPGDLLKIALKDSGIVNVIVDMFFKFEWNNFLHNVVFDIIQQIFNGPLKQGFNKFLISDLLVNCKLTHKIIQGDKKCLDDEKKTGIRCGYMGHLTLIAEEVAKFQEYIDEMDVNFKDPNIRLALNDENWQHYMNSTLAENRNNFNTVLGDFVLDDEEQDTGNDSNSFEDDFINDEANHNNNSEEYENDDSNIHDLYYDSQNNINSDNANEEDENYAEYTDLDNMDYFEYIDATGHKTTLRLNNSNDENISNKSNVDSNLGSNSEVYQHQFEFPTNNTVFEDDDDDYMDPNDDGQSYAKPNNPLYNDILLQSKSLPSSTSDIDEGEEDAFTGSDIPLNRSSSNENVALI</sequence>
<feature type="compositionally biased region" description="Acidic residues" evidence="3">
    <location>
        <begin position="774"/>
        <end position="792"/>
    </location>
</feature>
<feature type="compositionally biased region" description="Basic and acidic residues" evidence="3">
    <location>
        <begin position="561"/>
        <end position="577"/>
    </location>
</feature>
<feature type="region of interest" description="Disordered" evidence="3">
    <location>
        <begin position="552"/>
        <end position="577"/>
    </location>
</feature>
<dbReference type="GO" id="GO:0019903">
    <property type="term" value="F:protein phosphatase binding"/>
    <property type="evidence" value="ECO:0007669"/>
    <property type="project" value="InterPro"/>
</dbReference>
<dbReference type="GO" id="GO:0005829">
    <property type="term" value="C:cytosol"/>
    <property type="evidence" value="ECO:0007669"/>
    <property type="project" value="TreeGrafter"/>
</dbReference>
<dbReference type="Pfam" id="PF04499">
    <property type="entry name" value="SAPS"/>
    <property type="match status" value="1"/>
</dbReference>
<dbReference type="GO" id="GO:0031929">
    <property type="term" value="P:TOR signaling"/>
    <property type="evidence" value="ECO:0007669"/>
    <property type="project" value="EnsemblFungi"/>
</dbReference>
<protein>
    <recommendedName>
        <fullName evidence="6">SIT4 phosphatase-associated protein</fullName>
    </recommendedName>
</protein>
<dbReference type="InParanoid" id="H2AN34"/>
<dbReference type="OrthoDB" id="295029at2759"/>
<feature type="region of interest" description="Disordered" evidence="3">
    <location>
        <begin position="157"/>
        <end position="212"/>
    </location>
</feature>
<feature type="compositionally biased region" description="Acidic residues" evidence="3">
    <location>
        <begin position="900"/>
        <end position="910"/>
    </location>
</feature>
<dbReference type="InterPro" id="IPR007587">
    <property type="entry name" value="SAPS"/>
</dbReference>
<dbReference type="KEGG" id="kaf:KAFR_0A03490"/>
<gene>
    <name evidence="4" type="primary">KAFR0A03490</name>
    <name evidence="4" type="ORF">KAFR_0A03490</name>
</gene>
<dbReference type="GO" id="GO:0019888">
    <property type="term" value="F:protein phosphatase regulator activity"/>
    <property type="evidence" value="ECO:0007669"/>
    <property type="project" value="TreeGrafter"/>
</dbReference>
<feature type="compositionally biased region" description="Acidic residues" evidence="3">
    <location>
        <begin position="75"/>
        <end position="93"/>
    </location>
</feature>
<feature type="region of interest" description="Disordered" evidence="3">
    <location>
        <begin position="900"/>
        <end position="967"/>
    </location>
</feature>
<dbReference type="GeneID" id="13882142"/>
<reference evidence="4 5" key="1">
    <citation type="journal article" date="2011" name="Proc. Natl. Acad. Sci. U.S.A.">
        <title>Evolutionary erosion of yeast sex chromosomes by mating-type switching accidents.</title>
        <authorList>
            <person name="Gordon J.L."/>
            <person name="Armisen D."/>
            <person name="Proux-Wera E."/>
            <person name="Oheigeartaigh S.S."/>
            <person name="Byrne K.P."/>
            <person name="Wolfe K.H."/>
        </authorList>
    </citation>
    <scope>NUCLEOTIDE SEQUENCE [LARGE SCALE GENOMIC DNA]</scope>
    <source>
        <strain evidence="5">ATCC 22294 / BCRC 22015 / CBS 2517 / CECT 1963 / NBRC 1671 / NRRL Y-8276</strain>
    </source>
</reference>
<dbReference type="Proteomes" id="UP000005220">
    <property type="component" value="Chromosome 1"/>
</dbReference>
<dbReference type="PANTHER" id="PTHR12634:SF8">
    <property type="entry name" value="FIERY MOUNTAIN, ISOFORM D"/>
    <property type="match status" value="1"/>
</dbReference>
<keyword evidence="5" id="KW-1185">Reference proteome</keyword>
<dbReference type="RefSeq" id="XP_003954919.1">
    <property type="nucleotide sequence ID" value="XM_003954870.1"/>
</dbReference>
<feature type="compositionally biased region" description="Polar residues" evidence="3">
    <location>
        <begin position="956"/>
        <end position="967"/>
    </location>
</feature>
<feature type="region of interest" description="Disordered" evidence="3">
    <location>
        <begin position="34"/>
        <end position="93"/>
    </location>
</feature>
<feature type="compositionally biased region" description="Low complexity" evidence="3">
    <location>
        <begin position="63"/>
        <end position="74"/>
    </location>
</feature>
<feature type="compositionally biased region" description="Low complexity" evidence="3">
    <location>
        <begin position="190"/>
        <end position="205"/>
    </location>
</feature>
<accession>H2AN34</accession>
<name>H2AN34_KAZAF</name>
<feature type="compositionally biased region" description="Basic and acidic residues" evidence="3">
    <location>
        <begin position="172"/>
        <end position="185"/>
    </location>
</feature>
<evidence type="ECO:0000256" key="1">
    <source>
        <dbReference type="ARBA" id="ARBA00006180"/>
    </source>
</evidence>
<feature type="compositionally biased region" description="Basic and acidic residues" evidence="3">
    <location>
        <begin position="40"/>
        <end position="52"/>
    </location>
</feature>
<evidence type="ECO:0000256" key="3">
    <source>
        <dbReference type="SAM" id="MobiDB-lite"/>
    </source>
</evidence>
<dbReference type="HOGENOM" id="CLU_003676_2_0_1"/>
<evidence type="ECO:0000313" key="5">
    <source>
        <dbReference type="Proteomes" id="UP000005220"/>
    </source>
</evidence>
<evidence type="ECO:0008006" key="6">
    <source>
        <dbReference type="Google" id="ProtNLM"/>
    </source>
</evidence>
<feature type="region of interest" description="Disordered" evidence="3">
    <location>
        <begin position="774"/>
        <end position="808"/>
    </location>
</feature>
<keyword evidence="2" id="KW-0131">Cell cycle</keyword>
<feature type="compositionally biased region" description="Polar residues" evidence="3">
    <location>
        <begin position="927"/>
        <end position="938"/>
    </location>
</feature>
<proteinExistence type="inferred from homology"/>
<dbReference type="STRING" id="1071382.H2AN34"/>
<dbReference type="GO" id="GO:0002098">
    <property type="term" value="P:tRNA wobble uridine modification"/>
    <property type="evidence" value="ECO:0007669"/>
    <property type="project" value="EnsemblFungi"/>
</dbReference>
<evidence type="ECO:0000256" key="2">
    <source>
        <dbReference type="ARBA" id="ARBA00023306"/>
    </source>
</evidence>
<organism evidence="4 5">
    <name type="scientific">Kazachstania africana (strain ATCC 22294 / BCRC 22015 / CBS 2517 / CECT 1963 / NBRC 1671 / NRRL Y-8276)</name>
    <name type="common">Yeast</name>
    <name type="synonym">Kluyveromyces africanus</name>
    <dbReference type="NCBI Taxonomy" id="1071382"/>
    <lineage>
        <taxon>Eukaryota</taxon>
        <taxon>Fungi</taxon>
        <taxon>Dikarya</taxon>
        <taxon>Ascomycota</taxon>
        <taxon>Saccharomycotina</taxon>
        <taxon>Saccharomycetes</taxon>
        <taxon>Saccharomycetales</taxon>
        <taxon>Saccharomycetaceae</taxon>
        <taxon>Kazachstania</taxon>
    </lineage>
</organism>
<comment type="similarity">
    <text evidence="1">Belongs to the SAPS family.</text>
</comment>
<dbReference type="GO" id="GO:0005634">
    <property type="term" value="C:nucleus"/>
    <property type="evidence" value="ECO:0007669"/>
    <property type="project" value="TreeGrafter"/>
</dbReference>
<dbReference type="GO" id="GO:0008287">
    <property type="term" value="C:protein serine/threonine phosphatase complex"/>
    <property type="evidence" value="ECO:0007669"/>
    <property type="project" value="EnsemblFungi"/>
</dbReference>